<proteinExistence type="predicted"/>
<evidence type="ECO:0000313" key="1">
    <source>
        <dbReference type="EMBL" id="SVC49418.1"/>
    </source>
</evidence>
<sequence length="45" mass="5327">MSIRSIRVSHIVLSTEELANVLLDHLRDDEYKDKDMLYKMFAKMA</sequence>
<protein>
    <submittedName>
        <fullName evidence="1">Uncharacterized protein</fullName>
    </submittedName>
</protein>
<dbReference type="EMBL" id="UINC01094294">
    <property type="protein sequence ID" value="SVC49418.1"/>
    <property type="molecule type" value="Genomic_DNA"/>
</dbReference>
<organism evidence="1">
    <name type="scientific">marine metagenome</name>
    <dbReference type="NCBI Taxonomy" id="408172"/>
    <lineage>
        <taxon>unclassified sequences</taxon>
        <taxon>metagenomes</taxon>
        <taxon>ecological metagenomes</taxon>
    </lineage>
</organism>
<accession>A0A382MLP7</accession>
<name>A0A382MLP7_9ZZZZ</name>
<reference evidence="1" key="1">
    <citation type="submission" date="2018-05" db="EMBL/GenBank/DDBJ databases">
        <authorList>
            <person name="Lanie J.A."/>
            <person name="Ng W.-L."/>
            <person name="Kazmierczak K.M."/>
            <person name="Andrzejewski T.M."/>
            <person name="Davidsen T.M."/>
            <person name="Wayne K.J."/>
            <person name="Tettelin H."/>
            <person name="Glass J.I."/>
            <person name="Rusch D."/>
            <person name="Podicherti R."/>
            <person name="Tsui H.-C.T."/>
            <person name="Winkler M.E."/>
        </authorList>
    </citation>
    <scope>NUCLEOTIDE SEQUENCE</scope>
</reference>
<dbReference type="AlphaFoldDB" id="A0A382MLP7"/>
<feature type="non-terminal residue" evidence="1">
    <location>
        <position position="45"/>
    </location>
</feature>
<gene>
    <name evidence="1" type="ORF">METZ01_LOCUS302272</name>
</gene>